<organism evidence="1 2">
    <name type="scientific">candidate division WWE3 bacterium RBG_16_37_10</name>
    <dbReference type="NCBI Taxonomy" id="1802610"/>
    <lineage>
        <taxon>Bacteria</taxon>
        <taxon>Katanobacteria</taxon>
    </lineage>
</organism>
<dbReference type="Pfam" id="PF13416">
    <property type="entry name" value="SBP_bac_8"/>
    <property type="match status" value="1"/>
</dbReference>
<evidence type="ECO:0000313" key="1">
    <source>
        <dbReference type="EMBL" id="OGC51375.1"/>
    </source>
</evidence>
<dbReference type="SUPFAM" id="SSF53850">
    <property type="entry name" value="Periplasmic binding protein-like II"/>
    <property type="match status" value="1"/>
</dbReference>
<name>A0A1F4V2D3_UNCKA</name>
<evidence type="ECO:0008006" key="3">
    <source>
        <dbReference type="Google" id="ProtNLM"/>
    </source>
</evidence>
<gene>
    <name evidence="1" type="ORF">A2W32_02085</name>
</gene>
<dbReference type="Proteomes" id="UP000177371">
    <property type="component" value="Unassembled WGS sequence"/>
</dbReference>
<dbReference type="AlphaFoldDB" id="A0A1F4V2D3"/>
<dbReference type="PANTHER" id="PTHR43649">
    <property type="entry name" value="ARABINOSE-BINDING PROTEIN-RELATED"/>
    <property type="match status" value="1"/>
</dbReference>
<sequence length="428" mass="46940">MNRIRLTVLLILVSLVLTACSIQDVPVIGRLFGGGGGGVETSKPVTLTVWGLWESPEVVQALINKYQELRPNVTINYDDRSILKIDDYKDRIFSSAGQTIEADVVMVHNSWVARLKETMVPMPSTVMDVGTYSSNFYPVAVTAGVHDNQIYAMPLYYDGLALVYNKQHFDEVGQSEPPTAWEEFRSLALRLTVRAGADNTSNNVRSGAAIGTADNIDFFSDILGLMWTQAGVEIPGDLSTRAAQDALTFYTNFVKEDKVWDGTMPEATTAFADGKVSMIFAPTWIVNTILEARPDLDVGVAPIPQAVPDRPASWASFWMIAVPNTSQNSAVAWDFINFLGQEDQQLLRFNESSNFRTIVTPYSLQTLNADLTSNPYLRAYVTTAPFASGGVMSARSGNKLQVDLLKEAVNSVLKGDSAEAALKKMLNQ</sequence>
<dbReference type="EMBL" id="MEUT01000023">
    <property type="protein sequence ID" value="OGC51375.1"/>
    <property type="molecule type" value="Genomic_DNA"/>
</dbReference>
<proteinExistence type="predicted"/>
<dbReference type="STRING" id="1802610.A2W32_02085"/>
<comment type="caution">
    <text evidence="1">The sequence shown here is derived from an EMBL/GenBank/DDBJ whole genome shotgun (WGS) entry which is preliminary data.</text>
</comment>
<evidence type="ECO:0000313" key="2">
    <source>
        <dbReference type="Proteomes" id="UP000177371"/>
    </source>
</evidence>
<protein>
    <recommendedName>
        <fullName evidence="3">ABC transporter substrate-binding protein</fullName>
    </recommendedName>
</protein>
<reference evidence="1 2" key="1">
    <citation type="journal article" date="2016" name="Nat. Commun.">
        <title>Thousands of microbial genomes shed light on interconnected biogeochemical processes in an aquifer system.</title>
        <authorList>
            <person name="Anantharaman K."/>
            <person name="Brown C.T."/>
            <person name="Hug L.A."/>
            <person name="Sharon I."/>
            <person name="Castelle C.J."/>
            <person name="Probst A.J."/>
            <person name="Thomas B.C."/>
            <person name="Singh A."/>
            <person name="Wilkins M.J."/>
            <person name="Karaoz U."/>
            <person name="Brodie E.L."/>
            <person name="Williams K.H."/>
            <person name="Hubbard S.S."/>
            <person name="Banfield J.F."/>
        </authorList>
    </citation>
    <scope>NUCLEOTIDE SEQUENCE [LARGE SCALE GENOMIC DNA]</scope>
</reference>
<accession>A0A1F4V2D3</accession>
<dbReference type="PROSITE" id="PS51257">
    <property type="entry name" value="PROKAR_LIPOPROTEIN"/>
    <property type="match status" value="1"/>
</dbReference>
<dbReference type="InterPro" id="IPR006059">
    <property type="entry name" value="SBP"/>
</dbReference>
<dbReference type="InterPro" id="IPR050490">
    <property type="entry name" value="Bact_solute-bd_prot1"/>
</dbReference>
<dbReference type="Gene3D" id="3.40.190.10">
    <property type="entry name" value="Periplasmic binding protein-like II"/>
    <property type="match status" value="1"/>
</dbReference>